<proteinExistence type="inferred from homology"/>
<dbReference type="PANTHER" id="PTHR30381:SF0">
    <property type="entry name" value="FLAGELLAR P-RING PROTEIN"/>
    <property type="match status" value="1"/>
</dbReference>
<dbReference type="HAMAP" id="MF_00416">
    <property type="entry name" value="FlgI"/>
    <property type="match status" value="1"/>
</dbReference>
<evidence type="ECO:0000256" key="1">
    <source>
        <dbReference type="ARBA" id="ARBA00002591"/>
    </source>
</evidence>
<evidence type="ECO:0000313" key="9">
    <source>
        <dbReference type="Proteomes" id="UP000078407"/>
    </source>
</evidence>
<dbReference type="PRINTS" id="PR01010">
    <property type="entry name" value="FLGPRINGFLGI"/>
</dbReference>
<comment type="function">
    <text evidence="1 7">Assembles around the rod to form the L-ring and probably protects the motor/basal body from shearing forces during rotation.</text>
</comment>
<dbReference type="PANTHER" id="PTHR30381">
    <property type="entry name" value="FLAGELLAR P-RING PERIPLASMIC PROTEIN FLGI"/>
    <property type="match status" value="1"/>
</dbReference>
<dbReference type="Pfam" id="PF02119">
    <property type="entry name" value="FlgI"/>
    <property type="match status" value="1"/>
</dbReference>
<keyword evidence="9" id="KW-1185">Reference proteome</keyword>
<evidence type="ECO:0000256" key="7">
    <source>
        <dbReference type="HAMAP-Rule" id="MF_00416"/>
    </source>
</evidence>
<evidence type="ECO:0000256" key="6">
    <source>
        <dbReference type="ARBA" id="ARBA00023143"/>
    </source>
</evidence>
<evidence type="ECO:0000256" key="2">
    <source>
        <dbReference type="ARBA" id="ARBA00004117"/>
    </source>
</evidence>
<accession>A0ABX2W8W6</accession>
<reference evidence="8 9" key="1">
    <citation type="submission" date="2016-04" db="EMBL/GenBank/DDBJ databases">
        <title>ATOL: Assembling a taxonomically balanced genome-scale reconstruction of the evolutionary history of the Enterobacteriaceae.</title>
        <authorList>
            <person name="Plunkett G.III."/>
            <person name="Neeno-Eckwall E.C."/>
            <person name="Glasner J.D."/>
            <person name="Perna N.T."/>
        </authorList>
    </citation>
    <scope>NUCLEOTIDE SEQUENCE [LARGE SCALE GENOMIC DNA]</scope>
    <source>
        <strain evidence="8 9">ATCC 51602</strain>
    </source>
</reference>
<keyword evidence="8" id="KW-0969">Cilium</keyword>
<evidence type="ECO:0000256" key="5">
    <source>
        <dbReference type="ARBA" id="ARBA00022729"/>
    </source>
</evidence>
<comment type="subunit">
    <text evidence="4 7">The basal body constitutes a major portion of the flagellar organelle and consists of four rings (L,P,S, and M) mounted on a central rod.</text>
</comment>
<comment type="similarity">
    <text evidence="3 7">Belongs to the FlgI family.</text>
</comment>
<dbReference type="EMBL" id="LXEQ01000033">
    <property type="protein sequence ID" value="OAT28107.1"/>
    <property type="molecule type" value="Genomic_DNA"/>
</dbReference>
<dbReference type="Proteomes" id="UP000078407">
    <property type="component" value="Unassembled WGS sequence"/>
</dbReference>
<evidence type="ECO:0000256" key="4">
    <source>
        <dbReference type="ARBA" id="ARBA00011439"/>
    </source>
</evidence>
<comment type="caution">
    <text evidence="8">The sequence shown here is derived from an EMBL/GenBank/DDBJ whole genome shotgun (WGS) entry which is preliminary data.</text>
</comment>
<evidence type="ECO:0000313" key="8">
    <source>
        <dbReference type="EMBL" id="OAT28107.1"/>
    </source>
</evidence>
<keyword evidence="8" id="KW-0282">Flagellum</keyword>
<dbReference type="NCBIfam" id="NF003676">
    <property type="entry name" value="PRK05303.1"/>
    <property type="match status" value="1"/>
</dbReference>
<evidence type="ECO:0000256" key="3">
    <source>
        <dbReference type="ARBA" id="ARBA00008994"/>
    </source>
</evidence>
<dbReference type="RefSeq" id="WP_337927075.1">
    <property type="nucleotide sequence ID" value="NZ_LXEQ01000033.1"/>
</dbReference>
<name>A0ABX2W8W6_9ENTR</name>
<keyword evidence="6 7" id="KW-0975">Bacterial flagellum</keyword>
<gene>
    <name evidence="7" type="primary">flgI</name>
    <name evidence="8" type="ORF">M976_01946</name>
</gene>
<comment type="subcellular location">
    <subcellularLocation>
        <location evidence="2 7">Bacterial flagellum basal body</location>
    </subcellularLocation>
</comment>
<organism evidence="8 9">
    <name type="scientific">Buttiauxella ferragutiae ATCC 51602</name>
    <dbReference type="NCBI Taxonomy" id="1354252"/>
    <lineage>
        <taxon>Bacteria</taxon>
        <taxon>Pseudomonadati</taxon>
        <taxon>Pseudomonadota</taxon>
        <taxon>Gammaproteobacteria</taxon>
        <taxon>Enterobacterales</taxon>
        <taxon>Enterobacteriaceae</taxon>
        <taxon>Buttiauxella</taxon>
    </lineage>
</organism>
<dbReference type="InterPro" id="IPR001782">
    <property type="entry name" value="Flag_FlgI"/>
</dbReference>
<protein>
    <recommendedName>
        <fullName evidence="7">Flagellar P-ring protein</fullName>
    </recommendedName>
    <alternativeName>
        <fullName evidence="7">Basal body P-ring protein</fullName>
    </alternativeName>
</protein>
<keyword evidence="5" id="KW-0732">Signal</keyword>
<keyword evidence="8" id="KW-0966">Cell projection</keyword>
<sequence>MRIMLICWLVLWPAFVQSKATPLLNLVEIGGERKNQLVGYGLVVGLDGSGDRNQVTFTAQSMSNMLRQFGIQEENQAKTKNVAAVSIHAEISNVTSPGQIIDITVSSVGDAKSLRGGTLLLAPLYGVDGEVYAFAQGNLVVGGASAEGSDGSSVTVNVPTVGRIPGGAVVEKAVPSQPANNGYVNLNLKTPSFNLSRNIEQAITARFGAGVASAYSAGSVRVRAPSDPSQRVNFIAMLEEVKIQEGRVRPRIVLNSRTGTVVMSDTVYVRKAAVTHGNLTVAITENTQISQPNALAEGTTEKVRRSTVNMSEAKPRITVMPEGTSLDKIVKSLNELGATPSDLMSILQALDEAGALDADLIVI</sequence>